<gene>
    <name evidence="1" type="ORF">YA0849_28935</name>
</gene>
<accession>A0ABS0VN86</accession>
<name>A0ABS0VN86_PSEVE</name>
<evidence type="ECO:0000313" key="1">
    <source>
        <dbReference type="EMBL" id="MBI6652999.1"/>
    </source>
</evidence>
<protein>
    <submittedName>
        <fullName evidence="1">Uncharacterized protein</fullName>
    </submittedName>
</protein>
<dbReference type="RefSeq" id="WP_198717994.1">
    <property type="nucleotide sequence ID" value="NZ_JAEILD010000184.1"/>
</dbReference>
<organism evidence="1 2">
    <name type="scientific">Pseudomonas veronii</name>
    <dbReference type="NCBI Taxonomy" id="76761"/>
    <lineage>
        <taxon>Bacteria</taxon>
        <taxon>Pseudomonadati</taxon>
        <taxon>Pseudomonadota</taxon>
        <taxon>Gammaproteobacteria</taxon>
        <taxon>Pseudomonadales</taxon>
        <taxon>Pseudomonadaceae</taxon>
        <taxon>Pseudomonas</taxon>
    </lineage>
</organism>
<sequence>MSLTKPNQQLRRDLKEAASLIKWSGVDLMKMAIRLSDAGFDSDARELLTIIGSFPDAEDKLAGYADEVRDQRITRAKST</sequence>
<dbReference type="Proteomes" id="UP000614123">
    <property type="component" value="Unassembled WGS sequence"/>
</dbReference>
<evidence type="ECO:0000313" key="2">
    <source>
        <dbReference type="Proteomes" id="UP000614123"/>
    </source>
</evidence>
<reference evidence="1 2" key="1">
    <citation type="submission" date="2020-12" db="EMBL/GenBank/DDBJ databases">
        <title>Comparative genomic insights into the epidemiology and virulence of plant pathogenic Pseudomonads from Turkey.</title>
        <authorList>
            <person name="Dillon M."/>
            <person name="Ruiz-Bedoya T."/>
            <person name="Bendalovic-Torma C."/>
            <person name="Guttman K.M."/>
            <person name="Kwak H."/>
            <person name="Middleton M.A."/>
            <person name="Wang P.W."/>
            <person name="Horuz S."/>
            <person name="Aysan Y."/>
            <person name="Guttman D.S."/>
        </authorList>
    </citation>
    <scope>NUCLEOTIDE SEQUENCE [LARGE SCALE GENOMIC DNA]</scope>
    <source>
        <strain evidence="1 2">S4_EA_3a</strain>
    </source>
</reference>
<proteinExistence type="predicted"/>
<comment type="caution">
    <text evidence="1">The sequence shown here is derived from an EMBL/GenBank/DDBJ whole genome shotgun (WGS) entry which is preliminary data.</text>
</comment>
<keyword evidence="2" id="KW-1185">Reference proteome</keyword>
<dbReference type="EMBL" id="JAEILD010000184">
    <property type="protein sequence ID" value="MBI6652999.1"/>
    <property type="molecule type" value="Genomic_DNA"/>
</dbReference>